<gene>
    <name evidence="2" type="ORF">BJY16_008585</name>
</gene>
<dbReference type="AlphaFoldDB" id="A0A7W7MCH5"/>
<evidence type="ECO:0000256" key="1">
    <source>
        <dbReference type="SAM" id="MobiDB-lite"/>
    </source>
</evidence>
<feature type="compositionally biased region" description="Basic and acidic residues" evidence="1">
    <location>
        <begin position="277"/>
        <end position="288"/>
    </location>
</feature>
<protein>
    <submittedName>
        <fullName evidence="2">Uncharacterized protein</fullName>
    </submittedName>
</protein>
<dbReference type="Proteomes" id="UP000546162">
    <property type="component" value="Unassembled WGS sequence"/>
</dbReference>
<sequence>MPSVGCGGPVSTPFPLPRCRLWAAAGPSQHHSRCRDAVCGLRRARLNTIPAAAMPSVGCGGPVSTPFPLPRCRLWAAAGPSQHHSRCRDAVCGLRRARLNTIPAAAMPSVGCGGPVSTPFPLPRCRLWAAAGPSQHHSRCRDAVRRLRRARLNTIPAAAMPSAGVRMSYPVRLGAPWRSAREARPPRGRGAARAGPLPVTVSPTTSSGATRQPPRPAADPRDARVATCPVAGCGPAPSSAAGGHDARSGKRGPRDACVATCPVAGCGPAPSSAAGGHDARGGKRGPHDARVATCPVADCGPAPSPAAGGHDARSGKRGPHDACGDAPCGWLRACAATSSGPARHALRSGVVVASRADWHGTRSRTEKWRSEAEADLGRAGGRAVFVAERAVRGRCRSGGVGEGWARWRFRGGGWRGGMGQVAFRGGGGGMGQVAFSRRGRTAAGTGAPAGV</sequence>
<dbReference type="EMBL" id="JACHNB010000001">
    <property type="protein sequence ID" value="MBB4745126.1"/>
    <property type="molecule type" value="Genomic_DNA"/>
</dbReference>
<evidence type="ECO:0000313" key="3">
    <source>
        <dbReference type="Proteomes" id="UP000546162"/>
    </source>
</evidence>
<proteinExistence type="predicted"/>
<feature type="region of interest" description="Disordered" evidence="1">
    <location>
        <begin position="268"/>
        <end position="288"/>
    </location>
</feature>
<feature type="compositionally biased region" description="Basic and acidic residues" evidence="1">
    <location>
        <begin position="244"/>
        <end position="254"/>
    </location>
</feature>
<feature type="region of interest" description="Disordered" evidence="1">
    <location>
        <begin position="178"/>
        <end position="254"/>
    </location>
</feature>
<reference evidence="2 3" key="1">
    <citation type="submission" date="2020-08" db="EMBL/GenBank/DDBJ databases">
        <title>Sequencing the genomes of 1000 actinobacteria strains.</title>
        <authorList>
            <person name="Klenk H.-P."/>
        </authorList>
    </citation>
    <scope>NUCLEOTIDE SEQUENCE [LARGE SCALE GENOMIC DNA]</scope>
    <source>
        <strain evidence="2 3">DSM 45809</strain>
    </source>
</reference>
<name>A0A7W7MCH5_9ACTN</name>
<keyword evidence="3" id="KW-1185">Reference proteome</keyword>
<feature type="compositionally biased region" description="Low complexity" evidence="1">
    <location>
        <begin position="231"/>
        <end position="243"/>
    </location>
</feature>
<evidence type="ECO:0000313" key="2">
    <source>
        <dbReference type="EMBL" id="MBB4745126.1"/>
    </source>
</evidence>
<organism evidence="2 3">
    <name type="scientific">Actinoplanes octamycinicus</name>
    <dbReference type="NCBI Taxonomy" id="135948"/>
    <lineage>
        <taxon>Bacteria</taxon>
        <taxon>Bacillati</taxon>
        <taxon>Actinomycetota</taxon>
        <taxon>Actinomycetes</taxon>
        <taxon>Micromonosporales</taxon>
        <taxon>Micromonosporaceae</taxon>
        <taxon>Actinoplanes</taxon>
    </lineage>
</organism>
<accession>A0A7W7MCH5</accession>
<comment type="caution">
    <text evidence="2">The sequence shown here is derived from an EMBL/GenBank/DDBJ whole genome shotgun (WGS) entry which is preliminary data.</text>
</comment>